<reference evidence="1 2" key="1">
    <citation type="journal article" date="2024" name="Nat. Commun.">
        <title>Phylogenomics reveals the evolutionary origins of lichenization in chlorophyte algae.</title>
        <authorList>
            <person name="Puginier C."/>
            <person name="Libourel C."/>
            <person name="Otte J."/>
            <person name="Skaloud P."/>
            <person name="Haon M."/>
            <person name="Grisel S."/>
            <person name="Petersen M."/>
            <person name="Berrin J.G."/>
            <person name="Delaux P.M."/>
            <person name="Dal Grande F."/>
            <person name="Keller J."/>
        </authorList>
    </citation>
    <scope>NUCLEOTIDE SEQUENCE [LARGE SCALE GENOMIC DNA]</scope>
    <source>
        <strain evidence="1 2">SAG 2523</strain>
    </source>
</reference>
<protein>
    <submittedName>
        <fullName evidence="1">Uncharacterized protein</fullName>
    </submittedName>
</protein>
<name>A0AAW1SU96_9CHLO</name>
<accession>A0AAW1SU96</accession>
<dbReference type="EMBL" id="JALJOV010000912">
    <property type="protein sequence ID" value="KAK9858816.1"/>
    <property type="molecule type" value="Genomic_DNA"/>
</dbReference>
<dbReference type="Proteomes" id="UP001485043">
    <property type="component" value="Unassembled WGS sequence"/>
</dbReference>
<evidence type="ECO:0000313" key="1">
    <source>
        <dbReference type="EMBL" id="KAK9858816.1"/>
    </source>
</evidence>
<comment type="caution">
    <text evidence="1">The sequence shown here is derived from an EMBL/GenBank/DDBJ whole genome shotgun (WGS) entry which is preliminary data.</text>
</comment>
<keyword evidence="2" id="KW-1185">Reference proteome</keyword>
<organism evidence="1 2">
    <name type="scientific">Apatococcus fuscideae</name>
    <dbReference type="NCBI Taxonomy" id="2026836"/>
    <lineage>
        <taxon>Eukaryota</taxon>
        <taxon>Viridiplantae</taxon>
        <taxon>Chlorophyta</taxon>
        <taxon>core chlorophytes</taxon>
        <taxon>Trebouxiophyceae</taxon>
        <taxon>Chlorellales</taxon>
        <taxon>Chlorellaceae</taxon>
        <taxon>Apatococcus</taxon>
    </lineage>
</organism>
<sequence length="75" mass="8044">MLGAADPEGQIRQLAFSSTDLCSLILTSSPSLQSRTVHVVAVQHSGTETRLHTHCLSNYNDKTSLTSLASLLVSF</sequence>
<gene>
    <name evidence="1" type="ORF">WJX84_011207</name>
</gene>
<dbReference type="AlphaFoldDB" id="A0AAW1SU96"/>
<evidence type="ECO:0000313" key="2">
    <source>
        <dbReference type="Proteomes" id="UP001485043"/>
    </source>
</evidence>
<proteinExistence type="predicted"/>